<proteinExistence type="predicted"/>
<name>E4YPU4_OIKDI</name>
<accession>E4YPU4</accession>
<feature type="region of interest" description="Disordered" evidence="1">
    <location>
        <begin position="37"/>
        <end position="87"/>
    </location>
</feature>
<reference evidence="2" key="1">
    <citation type="journal article" date="2010" name="Science">
        <title>Plasticity of animal genome architecture unmasked by rapid evolution of a pelagic tunicate.</title>
        <authorList>
            <person name="Denoeud F."/>
            <person name="Henriet S."/>
            <person name="Mungpakdee S."/>
            <person name="Aury J.M."/>
            <person name="Da Silva C."/>
            <person name="Brinkmann H."/>
            <person name="Mikhaleva J."/>
            <person name="Olsen L.C."/>
            <person name="Jubin C."/>
            <person name="Canestro C."/>
            <person name="Bouquet J.M."/>
            <person name="Danks G."/>
            <person name="Poulain J."/>
            <person name="Campsteijn C."/>
            <person name="Adamski M."/>
            <person name="Cross I."/>
            <person name="Yadetie F."/>
            <person name="Muffato M."/>
            <person name="Louis A."/>
            <person name="Butcher S."/>
            <person name="Tsagkogeorga G."/>
            <person name="Konrad A."/>
            <person name="Singh S."/>
            <person name="Jensen M.F."/>
            <person name="Cong E.H."/>
            <person name="Eikeseth-Otteraa H."/>
            <person name="Noel B."/>
            <person name="Anthouard V."/>
            <person name="Porcel B.M."/>
            <person name="Kachouri-Lafond R."/>
            <person name="Nishino A."/>
            <person name="Ugolini M."/>
            <person name="Chourrout P."/>
            <person name="Nishida H."/>
            <person name="Aasland R."/>
            <person name="Huzurbazar S."/>
            <person name="Westhof E."/>
            <person name="Delsuc F."/>
            <person name="Lehrach H."/>
            <person name="Reinhardt R."/>
            <person name="Weissenbach J."/>
            <person name="Roy S.W."/>
            <person name="Artiguenave F."/>
            <person name="Postlethwait J.H."/>
            <person name="Manak J.R."/>
            <person name="Thompson E.M."/>
            <person name="Jaillon O."/>
            <person name="Du Pasquier L."/>
            <person name="Boudinot P."/>
            <person name="Liberles D.A."/>
            <person name="Volff J.N."/>
            <person name="Philippe H."/>
            <person name="Lenhard B."/>
            <person name="Roest Crollius H."/>
            <person name="Wincker P."/>
            <person name="Chourrout D."/>
        </authorList>
    </citation>
    <scope>NUCLEOTIDE SEQUENCE [LARGE SCALE GENOMIC DNA]</scope>
</reference>
<dbReference type="EMBL" id="FN654989">
    <property type="protein sequence ID" value="CBY37490.1"/>
    <property type="molecule type" value="Genomic_DNA"/>
</dbReference>
<dbReference type="Proteomes" id="UP000011014">
    <property type="component" value="Unassembled WGS sequence"/>
</dbReference>
<sequence length="160" mass="18285">MICQILTHFYKKINLMSKVILPLPPPNKPLALLNASKKSPSVTLRDKREETSFSVETQREDNKTTTSENPPKRRVSRAASWKKPRKQAAVIDYNPSARWLLQDSPQAHATSTLQSAQTKSQTRTMSNLTRKLSVESKLTNDTVYTDRPTFGRKMNQRLNM</sequence>
<feature type="compositionally biased region" description="Basic residues" evidence="1">
    <location>
        <begin position="72"/>
        <end position="86"/>
    </location>
</feature>
<evidence type="ECO:0000256" key="1">
    <source>
        <dbReference type="SAM" id="MobiDB-lite"/>
    </source>
</evidence>
<protein>
    <submittedName>
        <fullName evidence="2">Uncharacterized protein</fullName>
    </submittedName>
</protein>
<feature type="compositionally biased region" description="Basic and acidic residues" evidence="1">
    <location>
        <begin position="44"/>
        <end position="63"/>
    </location>
</feature>
<feature type="region of interest" description="Disordered" evidence="1">
    <location>
        <begin position="108"/>
        <end position="133"/>
    </location>
</feature>
<organism evidence="2">
    <name type="scientific">Oikopleura dioica</name>
    <name type="common">Tunicate</name>
    <dbReference type="NCBI Taxonomy" id="34765"/>
    <lineage>
        <taxon>Eukaryota</taxon>
        <taxon>Metazoa</taxon>
        <taxon>Chordata</taxon>
        <taxon>Tunicata</taxon>
        <taxon>Appendicularia</taxon>
        <taxon>Copelata</taxon>
        <taxon>Oikopleuridae</taxon>
        <taxon>Oikopleura</taxon>
    </lineage>
</organism>
<gene>
    <name evidence="2" type="ORF">GSOID_T00030953001</name>
</gene>
<evidence type="ECO:0000313" key="2">
    <source>
        <dbReference type="EMBL" id="CBY37490.1"/>
    </source>
</evidence>
<dbReference type="AlphaFoldDB" id="E4YPU4"/>